<feature type="transmembrane region" description="Helical" evidence="2">
    <location>
        <begin position="161"/>
        <end position="184"/>
    </location>
</feature>
<keyword evidence="4" id="KW-1185">Reference proteome</keyword>
<dbReference type="Gene3D" id="2.60.40.420">
    <property type="entry name" value="Cupredoxins - blue copper proteins"/>
    <property type="match status" value="1"/>
</dbReference>
<feature type="compositionally biased region" description="Low complexity" evidence="1">
    <location>
        <begin position="214"/>
        <end position="225"/>
    </location>
</feature>
<proteinExistence type="predicted"/>
<keyword evidence="2" id="KW-0472">Membrane</keyword>
<dbReference type="RefSeq" id="XP_033599253.1">
    <property type="nucleotide sequence ID" value="XM_033744167.1"/>
</dbReference>
<keyword evidence="2" id="KW-1133">Transmembrane helix</keyword>
<dbReference type="PANTHER" id="PTHR34883:SF8">
    <property type="entry name" value="EXTRACELLULAR SERINE-RICH PROTEIN (AFU_ORTHOLOGUE AFUA_6G00670)"/>
    <property type="match status" value="1"/>
</dbReference>
<name>A0A6A6W1L5_9PEZI</name>
<evidence type="ECO:0000256" key="2">
    <source>
        <dbReference type="SAM" id="Phobius"/>
    </source>
</evidence>
<feature type="region of interest" description="Disordered" evidence="1">
    <location>
        <begin position="130"/>
        <end position="155"/>
    </location>
</feature>
<sequence length="338" mass="35701">MTTGVYIVHVGGSVDNHTFTPNRTDTDPDDAISIISFVFGAGKHGVERSQWDRPCDSWQDYNQGSGYFASGFQPVSDENEPLIWNYTLDTTEPILFHCAAPGSCGKWGMVGTINPSEQYDINEQAQKAKEQYSATISGGTSPTASSTNTSQPTHHGLSTGAIVGIAVGIAIATLLLSGLAFFVWRHKRLARKYAAQQAKAEERDAARPPPVPMSPGMAPMSPNPATQEHTGFYAGLGQKQEYRSVYEQGPPGYDYKYGAVEGAGAGAAGTGTGTGTGTGVALGPDDIGAMRGMSMSPMNGYGGVSQMDTVHSRYSEVPGSEVARTGGSTAVELDTERR</sequence>
<feature type="compositionally biased region" description="Polar residues" evidence="1">
    <location>
        <begin position="132"/>
        <end position="153"/>
    </location>
</feature>
<organism evidence="3 4">
    <name type="scientific">Pseudovirgaria hyperparasitica</name>
    <dbReference type="NCBI Taxonomy" id="470096"/>
    <lineage>
        <taxon>Eukaryota</taxon>
        <taxon>Fungi</taxon>
        <taxon>Dikarya</taxon>
        <taxon>Ascomycota</taxon>
        <taxon>Pezizomycotina</taxon>
        <taxon>Dothideomycetes</taxon>
        <taxon>Dothideomycetes incertae sedis</taxon>
        <taxon>Acrospermales</taxon>
        <taxon>Acrospermaceae</taxon>
        <taxon>Pseudovirgaria</taxon>
    </lineage>
</organism>
<accession>A0A6A6W1L5</accession>
<protein>
    <submittedName>
        <fullName evidence="3">Uncharacterized protein</fullName>
    </submittedName>
</protein>
<dbReference type="SUPFAM" id="SSF49503">
    <property type="entry name" value="Cupredoxins"/>
    <property type="match status" value="1"/>
</dbReference>
<dbReference type="GeneID" id="54485221"/>
<dbReference type="OrthoDB" id="2331100at2759"/>
<dbReference type="PANTHER" id="PTHR34883">
    <property type="entry name" value="SERINE-RICH PROTEIN, PUTATIVE-RELATED-RELATED"/>
    <property type="match status" value="1"/>
</dbReference>
<dbReference type="InterPro" id="IPR052953">
    <property type="entry name" value="Ser-rich/MCO-related"/>
</dbReference>
<feature type="region of interest" description="Disordered" evidence="1">
    <location>
        <begin position="315"/>
        <end position="338"/>
    </location>
</feature>
<reference evidence="3" key="1">
    <citation type="journal article" date="2020" name="Stud. Mycol.">
        <title>101 Dothideomycetes genomes: a test case for predicting lifestyles and emergence of pathogens.</title>
        <authorList>
            <person name="Haridas S."/>
            <person name="Albert R."/>
            <person name="Binder M."/>
            <person name="Bloem J."/>
            <person name="Labutti K."/>
            <person name="Salamov A."/>
            <person name="Andreopoulos B."/>
            <person name="Baker S."/>
            <person name="Barry K."/>
            <person name="Bills G."/>
            <person name="Bluhm B."/>
            <person name="Cannon C."/>
            <person name="Castanera R."/>
            <person name="Culley D."/>
            <person name="Daum C."/>
            <person name="Ezra D."/>
            <person name="Gonzalez J."/>
            <person name="Henrissat B."/>
            <person name="Kuo A."/>
            <person name="Liang C."/>
            <person name="Lipzen A."/>
            <person name="Lutzoni F."/>
            <person name="Magnuson J."/>
            <person name="Mondo S."/>
            <person name="Nolan M."/>
            <person name="Ohm R."/>
            <person name="Pangilinan J."/>
            <person name="Park H.-J."/>
            <person name="Ramirez L."/>
            <person name="Alfaro M."/>
            <person name="Sun H."/>
            <person name="Tritt A."/>
            <person name="Yoshinaga Y."/>
            <person name="Zwiers L.-H."/>
            <person name="Turgeon B."/>
            <person name="Goodwin S."/>
            <person name="Spatafora J."/>
            <person name="Crous P."/>
            <person name="Grigoriev I."/>
        </authorList>
    </citation>
    <scope>NUCLEOTIDE SEQUENCE</scope>
    <source>
        <strain evidence="3">CBS 121739</strain>
    </source>
</reference>
<dbReference type="AlphaFoldDB" id="A0A6A6W1L5"/>
<feature type="region of interest" description="Disordered" evidence="1">
    <location>
        <begin position="197"/>
        <end position="229"/>
    </location>
</feature>
<gene>
    <name evidence="3" type="ORF">EJ05DRAFT_477042</name>
</gene>
<keyword evidence="2" id="KW-0812">Transmembrane</keyword>
<dbReference type="InterPro" id="IPR008972">
    <property type="entry name" value="Cupredoxin"/>
</dbReference>
<dbReference type="EMBL" id="ML996574">
    <property type="protein sequence ID" value="KAF2756802.1"/>
    <property type="molecule type" value="Genomic_DNA"/>
</dbReference>
<dbReference type="Proteomes" id="UP000799437">
    <property type="component" value="Unassembled WGS sequence"/>
</dbReference>
<evidence type="ECO:0000313" key="4">
    <source>
        <dbReference type="Proteomes" id="UP000799437"/>
    </source>
</evidence>
<evidence type="ECO:0000256" key="1">
    <source>
        <dbReference type="SAM" id="MobiDB-lite"/>
    </source>
</evidence>
<evidence type="ECO:0000313" key="3">
    <source>
        <dbReference type="EMBL" id="KAF2756802.1"/>
    </source>
</evidence>